<dbReference type="PROSITE" id="PS00455">
    <property type="entry name" value="AMP_BINDING"/>
    <property type="match status" value="1"/>
</dbReference>
<dbReference type="SUPFAM" id="SSF47336">
    <property type="entry name" value="ACP-like"/>
    <property type="match status" value="1"/>
</dbReference>
<comment type="cofactor">
    <cofactor evidence="1">
        <name>pantetheine 4'-phosphate</name>
        <dbReference type="ChEBI" id="CHEBI:47942"/>
    </cofactor>
</comment>
<dbReference type="PANTHER" id="PTHR45527:SF1">
    <property type="entry name" value="FATTY ACID SYNTHASE"/>
    <property type="match status" value="1"/>
</dbReference>
<dbReference type="InterPro" id="IPR045851">
    <property type="entry name" value="AMP-bd_C_sf"/>
</dbReference>
<organism evidence="3 4">
    <name type="scientific">Kibdelosporangium persicum</name>
    <dbReference type="NCBI Taxonomy" id="2698649"/>
    <lineage>
        <taxon>Bacteria</taxon>
        <taxon>Bacillati</taxon>
        <taxon>Actinomycetota</taxon>
        <taxon>Actinomycetes</taxon>
        <taxon>Pseudonocardiales</taxon>
        <taxon>Pseudonocardiaceae</taxon>
        <taxon>Kibdelosporangium</taxon>
    </lineage>
</organism>
<name>A0ABX2FHC9_9PSEU</name>
<comment type="caution">
    <text evidence="3">The sequence shown here is derived from an EMBL/GenBank/DDBJ whole genome shotgun (WGS) entry which is preliminary data.</text>
</comment>
<dbReference type="Pfam" id="PF13193">
    <property type="entry name" value="AMP-binding_C"/>
    <property type="match status" value="1"/>
</dbReference>
<dbReference type="SUPFAM" id="SSF52777">
    <property type="entry name" value="CoA-dependent acyltransferases"/>
    <property type="match status" value="2"/>
</dbReference>
<dbReference type="Gene3D" id="2.30.38.10">
    <property type="entry name" value="Luciferase, Domain 3"/>
    <property type="match status" value="1"/>
</dbReference>
<dbReference type="Pfam" id="PF00550">
    <property type="entry name" value="PP-binding"/>
    <property type="match status" value="1"/>
</dbReference>
<gene>
    <name evidence="3" type="ORF">GC106_79430</name>
</gene>
<reference evidence="3 4" key="1">
    <citation type="submission" date="2020-01" db="EMBL/GenBank/DDBJ databases">
        <title>Kibdelosporangium persica a novel Actinomycetes from a hot desert in Iran.</title>
        <authorList>
            <person name="Safaei N."/>
            <person name="Zaburannyi N."/>
            <person name="Mueller R."/>
            <person name="Wink J."/>
        </authorList>
    </citation>
    <scope>NUCLEOTIDE SEQUENCE [LARGE SCALE GENOMIC DNA]</scope>
    <source>
        <strain evidence="3 4">4NS15</strain>
    </source>
</reference>
<dbReference type="Gene3D" id="3.30.559.10">
    <property type="entry name" value="Chloramphenicol acetyltransferase-like domain"/>
    <property type="match status" value="1"/>
</dbReference>
<keyword evidence="4" id="KW-1185">Reference proteome</keyword>
<dbReference type="Pfam" id="PF00668">
    <property type="entry name" value="Condensation"/>
    <property type="match status" value="1"/>
</dbReference>
<evidence type="ECO:0000259" key="2">
    <source>
        <dbReference type="PROSITE" id="PS50075"/>
    </source>
</evidence>
<dbReference type="RefSeq" id="WP_173141801.1">
    <property type="nucleotide sequence ID" value="NZ_CBCSGW010000032.1"/>
</dbReference>
<dbReference type="InterPro" id="IPR000873">
    <property type="entry name" value="AMP-dep_synth/lig_dom"/>
</dbReference>
<evidence type="ECO:0000313" key="3">
    <source>
        <dbReference type="EMBL" id="NRN70672.1"/>
    </source>
</evidence>
<dbReference type="PANTHER" id="PTHR45527">
    <property type="entry name" value="NONRIBOSOMAL PEPTIDE SYNTHETASE"/>
    <property type="match status" value="1"/>
</dbReference>
<feature type="domain" description="Carrier" evidence="2">
    <location>
        <begin position="971"/>
        <end position="1045"/>
    </location>
</feature>
<sequence length="1222" mass="130218">MIVSGTSYGPEAPATVLPAQLETWFAEQLAGTTAVFHRGKAFRFLGRVDADRLAAAMTHVMRRHEALRTTFESVDGVPLPRRSDLRADVVVVDTDGLTDRQRAALARAQVSHPFDLPHGPLVRIRLYRSGPEDHLLVLVAHSMVCDLESLDIVLADLCAAYTSASPGLVRLPAPAGPSWSAAAAATREWLGTGAALDSLSYWLARLAGVPDRVAWPRARPGGQAVTVCRPVGPGLAAGVAGLAARHGTTSQTVLLTALRVLLSRYTGQPDLLIATPMTMRTDQTAGVVGQLGNLVVLRNDLRENPSFAEGLADEHHGSSRVGQAGKFPFALLATALKPSTSPASGSVVQVHFHDEPAPSAGPAWPGVRVDQVALDLPTTMCDLSLTARTHHDGTVRELVWASATGELDDVSVRDLADRFVILLQDAITNPEKRVAELRVLSPRDERALDRYSSPAPLPVPEQATLSLIDLVYHWVGRSPDTVAIRCGTDALTYHEFGALSKHIAQRITDLRLPLETRVGVLLSRSAELPAVLLGVAQAGCTVVPLDPTHPPDRLAYVLRDSGARVLITDGIVDGLVIDDSVRVLPLAALRTGITESVDGPITWPADLLDRAAYVLYTSGSTGTPKGIAVTHRGLANCLLATRELLGFQPGQSLLAVTTISFDIATLELYLPLISGGQTVVAGSSAARDGDALKDLLAAVRPDFMQATPMTWQMLFLCGWPGDPDLVAHVGGDLVTPELAARLTACTKAMWHTYGPTEASMYMACEPVPRGPQPPVLPIGRPIGGAGVLIVDRWLQPVPPGTVGELCIRGVCLARGYPSMPGFTATRFIPDPLRPGERVYRTGDLAMLRPDGRIELRGRNDRQVKIRGHRAEPGEVETILGRHPDVAMAAVVISGTGSDSYRIVAYLQPTEEAGESVVDNVREYASRLLPAFLVPSSYVVVKSMPLNPNGKTDRAVLARLSAWPPAVDHRPRRQSREEEWVTTTWSAVLGTAEVSAASFFRQGGDLVRAAKVVARAKQELGIDLALETVVESPTIPALARRIRCAMVRGGSPRADVTSSWLAESAGRLPPLVLLTRPDDPSDYTGLAAALEPGRGMCRIDVPDEHGLTTREQLSGLLTVIGSDSVVLAGRGDGGRPVLRTACALYQETGLLPPVLVLGGAPPDRDAVAGYRGSVYWVADVHSIRTTGRDLGRRPSVVALPGGPEELLGDANCTRVAGVVASMT</sequence>
<dbReference type="InterPro" id="IPR009081">
    <property type="entry name" value="PP-bd_ACP"/>
</dbReference>
<dbReference type="InterPro" id="IPR023213">
    <property type="entry name" value="CAT-like_dom_sf"/>
</dbReference>
<dbReference type="NCBIfam" id="TIGR01733">
    <property type="entry name" value="AA-adenyl-dom"/>
    <property type="match status" value="1"/>
</dbReference>
<dbReference type="SUPFAM" id="SSF56801">
    <property type="entry name" value="Acetyl-CoA synthetase-like"/>
    <property type="match status" value="1"/>
</dbReference>
<dbReference type="EMBL" id="JAAATY010000042">
    <property type="protein sequence ID" value="NRN70672.1"/>
    <property type="molecule type" value="Genomic_DNA"/>
</dbReference>
<dbReference type="InterPro" id="IPR001242">
    <property type="entry name" value="Condensation_dom"/>
</dbReference>
<evidence type="ECO:0000313" key="4">
    <source>
        <dbReference type="Proteomes" id="UP000763557"/>
    </source>
</evidence>
<dbReference type="InterPro" id="IPR020845">
    <property type="entry name" value="AMP-binding_CS"/>
</dbReference>
<protein>
    <submittedName>
        <fullName evidence="3">Amino acid adenylation domain-containing protein</fullName>
    </submittedName>
</protein>
<dbReference type="InterPro" id="IPR029058">
    <property type="entry name" value="AB_hydrolase_fold"/>
</dbReference>
<dbReference type="Gene3D" id="3.40.50.1820">
    <property type="entry name" value="alpha/beta hydrolase"/>
    <property type="match status" value="1"/>
</dbReference>
<dbReference type="Pfam" id="PF00501">
    <property type="entry name" value="AMP-binding"/>
    <property type="match status" value="1"/>
</dbReference>
<evidence type="ECO:0000256" key="1">
    <source>
        <dbReference type="ARBA" id="ARBA00001957"/>
    </source>
</evidence>
<dbReference type="InterPro" id="IPR010071">
    <property type="entry name" value="AA_adenyl_dom"/>
</dbReference>
<dbReference type="Proteomes" id="UP000763557">
    <property type="component" value="Unassembled WGS sequence"/>
</dbReference>
<dbReference type="Gene3D" id="3.40.50.980">
    <property type="match status" value="2"/>
</dbReference>
<dbReference type="Gene3D" id="3.30.559.30">
    <property type="entry name" value="Nonribosomal peptide synthetase, condensation domain"/>
    <property type="match status" value="1"/>
</dbReference>
<proteinExistence type="predicted"/>
<accession>A0ABX2FHC9</accession>
<dbReference type="PROSITE" id="PS50075">
    <property type="entry name" value="CARRIER"/>
    <property type="match status" value="1"/>
</dbReference>
<dbReference type="InterPro" id="IPR025110">
    <property type="entry name" value="AMP-bd_C"/>
</dbReference>
<dbReference type="InterPro" id="IPR036736">
    <property type="entry name" value="ACP-like_sf"/>
</dbReference>
<dbReference type="Gene3D" id="3.30.300.30">
    <property type="match status" value="1"/>
</dbReference>